<dbReference type="EMBL" id="OX459118">
    <property type="protein sequence ID" value="CAI9091772.1"/>
    <property type="molecule type" value="Genomic_DNA"/>
</dbReference>
<accession>A0AAV1CBD7</accession>
<protein>
    <submittedName>
        <fullName evidence="1">OLC1v1026883C1</fullName>
    </submittedName>
</protein>
<gene>
    <name evidence="1" type="ORF">OLC1_LOCUS3610</name>
</gene>
<evidence type="ECO:0000313" key="2">
    <source>
        <dbReference type="Proteomes" id="UP001161247"/>
    </source>
</evidence>
<name>A0AAV1CBD7_OLDCO</name>
<reference evidence="1" key="1">
    <citation type="submission" date="2023-03" db="EMBL/GenBank/DDBJ databases">
        <authorList>
            <person name="Julca I."/>
        </authorList>
    </citation>
    <scope>NUCLEOTIDE SEQUENCE</scope>
</reference>
<keyword evidence="2" id="KW-1185">Reference proteome</keyword>
<proteinExistence type="predicted"/>
<evidence type="ECO:0000313" key="1">
    <source>
        <dbReference type="EMBL" id="CAI9091772.1"/>
    </source>
</evidence>
<dbReference type="Proteomes" id="UP001161247">
    <property type="component" value="Chromosome 1"/>
</dbReference>
<sequence>MNLRITPIYSLEHEPFILKFYNFLGAIFDSEPKAATLLKISKSEEFQAQTGKF</sequence>
<organism evidence="1 2">
    <name type="scientific">Oldenlandia corymbosa var. corymbosa</name>
    <dbReference type="NCBI Taxonomy" id="529605"/>
    <lineage>
        <taxon>Eukaryota</taxon>
        <taxon>Viridiplantae</taxon>
        <taxon>Streptophyta</taxon>
        <taxon>Embryophyta</taxon>
        <taxon>Tracheophyta</taxon>
        <taxon>Spermatophyta</taxon>
        <taxon>Magnoliopsida</taxon>
        <taxon>eudicotyledons</taxon>
        <taxon>Gunneridae</taxon>
        <taxon>Pentapetalae</taxon>
        <taxon>asterids</taxon>
        <taxon>lamiids</taxon>
        <taxon>Gentianales</taxon>
        <taxon>Rubiaceae</taxon>
        <taxon>Rubioideae</taxon>
        <taxon>Spermacoceae</taxon>
        <taxon>Hedyotis-Oldenlandia complex</taxon>
        <taxon>Oldenlandia</taxon>
    </lineage>
</organism>
<dbReference type="AlphaFoldDB" id="A0AAV1CBD7"/>